<feature type="domain" description="Peptidase M20 dimerisation" evidence="2">
    <location>
        <begin position="174"/>
        <end position="265"/>
    </location>
</feature>
<dbReference type="Proteomes" id="UP000040453">
    <property type="component" value="Unassembled WGS sequence"/>
</dbReference>
<dbReference type="RefSeq" id="WP_042528926.1">
    <property type="nucleotide sequence ID" value="NZ_CDGG01000001.1"/>
</dbReference>
<dbReference type="InterPro" id="IPR017439">
    <property type="entry name" value="Amidohydrolase"/>
</dbReference>
<dbReference type="Gene3D" id="3.40.630.10">
    <property type="entry name" value="Zn peptidases"/>
    <property type="match status" value="1"/>
</dbReference>
<feature type="binding site" evidence="1">
    <location>
        <position position="346"/>
    </location>
    <ligand>
        <name>Mn(2+)</name>
        <dbReference type="ChEBI" id="CHEBI:29035"/>
        <label>2</label>
    </ligand>
</feature>
<reference evidence="3 4" key="1">
    <citation type="submission" date="2014-11" db="EMBL/GenBank/DDBJ databases">
        <authorList>
            <person name="Urmite Genomes Urmite Genomes"/>
        </authorList>
    </citation>
    <scope>NUCLEOTIDE SEQUENCE [LARGE SCALE GENOMIC DNA]</scope>
    <source>
        <strain evidence="3 4">Oc5</strain>
    </source>
</reference>
<dbReference type="STRING" id="545501.BN997_00252"/>
<dbReference type="EMBL" id="CDGG01000001">
    <property type="protein sequence ID" value="CEI80449.1"/>
    <property type="molecule type" value="Genomic_DNA"/>
</dbReference>
<proteinExistence type="predicted"/>
<evidence type="ECO:0000313" key="3">
    <source>
        <dbReference type="EMBL" id="CEI80449.1"/>
    </source>
</evidence>
<dbReference type="AlphaFoldDB" id="A0A0A1MKS2"/>
<organism evidence="3 4">
    <name type="scientific">Oceanobacillus oncorhynchi</name>
    <dbReference type="NCBI Taxonomy" id="545501"/>
    <lineage>
        <taxon>Bacteria</taxon>
        <taxon>Bacillati</taxon>
        <taxon>Bacillota</taxon>
        <taxon>Bacilli</taxon>
        <taxon>Bacillales</taxon>
        <taxon>Bacillaceae</taxon>
        <taxon>Oceanobacillus</taxon>
    </lineage>
</organism>
<dbReference type="InterPro" id="IPR037484">
    <property type="entry name" value="AmhX-like"/>
</dbReference>
<dbReference type="Pfam" id="PF01546">
    <property type="entry name" value="Peptidase_M20"/>
    <property type="match status" value="1"/>
</dbReference>
<evidence type="ECO:0000256" key="1">
    <source>
        <dbReference type="PIRSR" id="PIRSR005962-1"/>
    </source>
</evidence>
<feature type="binding site" evidence="1">
    <location>
        <position position="151"/>
    </location>
    <ligand>
        <name>Mn(2+)</name>
        <dbReference type="ChEBI" id="CHEBI:29035"/>
        <label>2</label>
    </ligand>
</feature>
<dbReference type="SUPFAM" id="SSF53187">
    <property type="entry name" value="Zn-dependent exopeptidases"/>
    <property type="match status" value="1"/>
</dbReference>
<feature type="binding site" evidence="1">
    <location>
        <position position="92"/>
    </location>
    <ligand>
        <name>Mn(2+)</name>
        <dbReference type="ChEBI" id="CHEBI:29035"/>
        <label>2</label>
    </ligand>
</feature>
<dbReference type="GO" id="GO:0016787">
    <property type="term" value="F:hydrolase activity"/>
    <property type="evidence" value="ECO:0007669"/>
    <property type="project" value="UniProtKB-KW"/>
</dbReference>
<evidence type="ECO:0000313" key="4">
    <source>
        <dbReference type="Proteomes" id="UP000040453"/>
    </source>
</evidence>
<dbReference type="InterPro" id="IPR036264">
    <property type="entry name" value="Bact_exopeptidase_dim_dom"/>
</dbReference>
<keyword evidence="4" id="KW-1185">Reference proteome</keyword>
<feature type="binding site" evidence="1">
    <location>
        <position position="90"/>
    </location>
    <ligand>
        <name>Mn(2+)</name>
        <dbReference type="ChEBI" id="CHEBI:29035"/>
        <label>2</label>
    </ligand>
</feature>
<feature type="binding site" evidence="1">
    <location>
        <position position="127"/>
    </location>
    <ligand>
        <name>Mn(2+)</name>
        <dbReference type="ChEBI" id="CHEBI:29035"/>
        <label>2</label>
    </ligand>
</feature>
<dbReference type="Pfam" id="PF07687">
    <property type="entry name" value="M20_dimer"/>
    <property type="match status" value="1"/>
</dbReference>
<dbReference type="CDD" id="cd08018">
    <property type="entry name" value="M20_Acy1_amhX-like"/>
    <property type="match status" value="1"/>
</dbReference>
<dbReference type="PIRSF" id="PIRSF005962">
    <property type="entry name" value="Pept_M20D_amidohydro"/>
    <property type="match status" value="1"/>
</dbReference>
<name>A0A0A1MKS2_9BACI</name>
<dbReference type="OrthoDB" id="9776731at2"/>
<accession>A0A0A1MKS2</accession>
<dbReference type="NCBIfam" id="TIGR01891">
    <property type="entry name" value="amidohydrolases"/>
    <property type="match status" value="1"/>
</dbReference>
<protein>
    <submittedName>
        <fullName evidence="3">Putative hydrolase YxeP</fullName>
    </submittedName>
</protein>
<dbReference type="PANTHER" id="PTHR11014">
    <property type="entry name" value="PEPTIDASE M20 FAMILY MEMBER"/>
    <property type="match status" value="1"/>
</dbReference>
<dbReference type="Gene3D" id="3.30.70.360">
    <property type="match status" value="1"/>
</dbReference>
<keyword evidence="1" id="KW-0464">Manganese</keyword>
<sequence length="375" mass="41105">MGKNIEKSVLEVFQHLHTHAEISWEEVETTKYIKEKLEEAGCETITFPDHTGVIGKFGSFDKGLPVIGVRADMDALWQEVNGEFQPNHSCGHDAHMSMVLGVLWTLQQMPDIKDKVAIKFIYQPAEEEGSGALKMVEEKVVEDVDYLFGVHLRPKQEVDAGQAAPVIVHGATKTYEAVIKGEDAHGARPHLNDNAIEIGMQIVNMLGQIHMDPRVPHSAKMTKFQAGAKSSNIIPGNAAFSLDLRAQSNEVMELLVKKVDGILESVRNLYDIDIDVTNYHGVPAAETSEEATSFMRTAITDVLGEENVVGPLLTPGGDDFHFYTVKKPELKATMLGLGCNLGPGLHHPNMTFDKDALQTGVDILTKAILNVYGDA</sequence>
<gene>
    <name evidence="3" type="primary">yxeP_2</name>
    <name evidence="3" type="ORF">BN997_00252</name>
</gene>
<dbReference type="InterPro" id="IPR011650">
    <property type="entry name" value="Peptidase_M20_dimer"/>
</dbReference>
<dbReference type="PANTHER" id="PTHR11014:SF122">
    <property type="entry name" value="AMIDOHYDROLASE AMHX"/>
    <property type="match status" value="1"/>
</dbReference>
<dbReference type="GO" id="GO:0046872">
    <property type="term" value="F:metal ion binding"/>
    <property type="evidence" value="ECO:0007669"/>
    <property type="project" value="UniProtKB-KW"/>
</dbReference>
<keyword evidence="1" id="KW-0479">Metal-binding</keyword>
<evidence type="ECO:0000259" key="2">
    <source>
        <dbReference type="Pfam" id="PF07687"/>
    </source>
</evidence>
<dbReference type="InterPro" id="IPR002933">
    <property type="entry name" value="Peptidase_M20"/>
</dbReference>
<keyword evidence="3" id="KW-0378">Hydrolase</keyword>
<dbReference type="SUPFAM" id="SSF55031">
    <property type="entry name" value="Bacterial exopeptidase dimerisation domain"/>
    <property type="match status" value="1"/>
</dbReference>
<comment type="cofactor">
    <cofactor evidence="1">
        <name>Mn(2+)</name>
        <dbReference type="ChEBI" id="CHEBI:29035"/>
    </cofactor>
    <text evidence="1">The Mn(2+) ion enhances activity.</text>
</comment>